<sequence>MKVTKIRAGLYEVTAGGRRFTVEDMYDGQHWTWRVVDPEPFHDGWIGDYRTKRAAIAAIAGLVDAPA</sequence>
<reference evidence="1 2" key="1">
    <citation type="submission" date="2014-10" db="EMBL/GenBank/DDBJ databases">
        <authorList>
            <person name="Franco-Moreira L.J."/>
            <person name="Acosta-Bonilla D."/>
            <person name="Alvarado-Vega D.L."/>
            <person name="Berrios-Pagan L.R."/>
            <person name="Burgos-Santana G."/>
            <person name="Collazo-Rodriguez B.J."/>
            <person name="Cordero-Bernard G."/>
            <person name="Cotto-Rosario A."/>
            <person name="Dominguez-Rodriguez E."/>
            <person name="Figueroa-Negron P."/>
            <person name="Huertas-de-Jesus N.A."/>
            <person name="Leon-Rivera A."/>
            <person name="Llavona-Cartagena I.G."/>
            <person name="Machin-Rivera R."/>
            <person name="Maldonado-Rodriguez J.M."/>
            <person name="Maldonado-Vazquez N."/>
            <person name="Melendez-Rodriguez N."/>
            <person name="Merced-Carire N.D."/>
            <person name="Mora-Marrero P.M."/>
            <person name="Negron-Cruz N."/>
            <person name="Nieves-Mendez L."/>
            <person name="Pereira-Torres T.N."/>
            <person name="Perez-Otero J."/>
            <person name="Ramos-Gonzalez J."/>
            <person name="Ramos-Rivera M."/>
            <person name="Reyes-Aponte A.J."/>
            <person name="Rivera-Burgos M."/>
            <person name="Rodriguez-Arriaga L."/>
            <person name="Sanchez-Collazo M."/>
            <person name="Soto-Diaz O.R."/>
            <person name="Suarez-Marquez A.M."/>
            <person name="Velazquez-Fernandez A.L."/>
            <person name="Vives-Matos I."/>
            <person name="Rubin M.R."/>
            <person name="Vazquez E."/>
            <person name="Wang X."/>
            <person name="Crowell R."/>
            <person name="Bostrom M.A."/>
            <person name="Burke M."/>
            <person name="Wright G.M."/>
            <person name="Gregory S.G."/>
            <person name="Colman S.D."/>
            <person name="Anders K.R."/>
            <person name="Braun M.A."/>
            <person name="Delesalle V.A."/>
            <person name="Hughes L.E."/>
            <person name="Ware V.C."/>
            <person name="Bradley K.W."/>
            <person name="Barker L.P."/>
            <person name="Asai D.J."/>
            <person name="Bowman C.A."/>
            <person name="Russell D.A."/>
            <person name="Pope W.H."/>
            <person name="Jacobs-Sera D."/>
            <person name="Hendrix R.W."/>
            <person name="Hatfull G.F."/>
        </authorList>
    </citation>
    <scope>NUCLEOTIDE SEQUENCE [LARGE SCALE GENOMIC DNA]</scope>
</reference>
<dbReference type="GeneID" id="26639311"/>
<evidence type="ECO:0000313" key="1">
    <source>
        <dbReference type="EMBL" id="AJK27396.1"/>
    </source>
</evidence>
<protein>
    <submittedName>
        <fullName evidence="1">Uncharacterized protein</fullName>
    </submittedName>
</protein>
<name>A0A0C5AAM2_9CAUD</name>
<dbReference type="KEGG" id="vg:26639311"/>
<keyword evidence="2" id="KW-1185">Reference proteome</keyword>
<dbReference type="EMBL" id="KM923971">
    <property type="protein sequence ID" value="AJK27396.1"/>
    <property type="molecule type" value="Genomic_DNA"/>
</dbReference>
<dbReference type="OrthoDB" id="39033at10239"/>
<proteinExistence type="predicted"/>
<accession>A0A0C5AAM2</accession>
<evidence type="ECO:0000313" key="2">
    <source>
        <dbReference type="Proteomes" id="UP000032126"/>
    </source>
</evidence>
<organism evidence="1 2">
    <name type="scientific">Mycobacterium phage Kratio</name>
    <dbReference type="NCBI Taxonomy" id="1606763"/>
    <lineage>
        <taxon>Viruses</taxon>
        <taxon>Duplodnaviria</taxon>
        <taxon>Heunggongvirae</taxon>
        <taxon>Uroviricota</taxon>
        <taxon>Caudoviricetes</taxon>
        <taxon>Weiservirinae</taxon>
        <taxon>Kratiovirus</taxon>
        <taxon>Kratiovirus kratio</taxon>
    </lineage>
</organism>
<gene>
    <name evidence="1" type="ORF">PBI_KRATIO_67</name>
</gene>
<dbReference type="RefSeq" id="YP_009212813.1">
    <property type="nucleotide sequence ID" value="NC_028947.1"/>
</dbReference>
<dbReference type="Proteomes" id="UP000032126">
    <property type="component" value="Segment"/>
</dbReference>